<evidence type="ECO:0000259" key="2">
    <source>
        <dbReference type="Pfam" id="PF00534"/>
    </source>
</evidence>
<proteinExistence type="predicted"/>
<evidence type="ECO:0000256" key="1">
    <source>
        <dbReference type="ARBA" id="ARBA00022679"/>
    </source>
</evidence>
<dbReference type="PANTHER" id="PTHR46401:SF2">
    <property type="entry name" value="GLYCOSYLTRANSFERASE WBBK-RELATED"/>
    <property type="match status" value="1"/>
</dbReference>
<feature type="domain" description="Glycosyl transferase family 1" evidence="2">
    <location>
        <begin position="207"/>
        <end position="357"/>
    </location>
</feature>
<keyword evidence="1" id="KW-0808">Transferase</keyword>
<dbReference type="InterPro" id="IPR001296">
    <property type="entry name" value="Glyco_trans_1"/>
</dbReference>
<organism evidence="3 4">
    <name type="scientific">Spirosoma validum</name>
    <dbReference type="NCBI Taxonomy" id="2771355"/>
    <lineage>
        <taxon>Bacteria</taxon>
        <taxon>Pseudomonadati</taxon>
        <taxon>Bacteroidota</taxon>
        <taxon>Cytophagia</taxon>
        <taxon>Cytophagales</taxon>
        <taxon>Cytophagaceae</taxon>
        <taxon>Spirosoma</taxon>
    </lineage>
</organism>
<gene>
    <name evidence="3" type="ORF">IC230_10435</name>
</gene>
<keyword evidence="4" id="KW-1185">Reference proteome</keyword>
<evidence type="ECO:0000313" key="3">
    <source>
        <dbReference type="EMBL" id="MBD2753307.1"/>
    </source>
</evidence>
<comment type="caution">
    <text evidence="3">The sequence shown here is derived from an EMBL/GenBank/DDBJ whole genome shotgun (WGS) entry which is preliminary data.</text>
</comment>
<dbReference type="EMBL" id="JACXAA010000003">
    <property type="protein sequence ID" value="MBD2753307.1"/>
    <property type="molecule type" value="Genomic_DNA"/>
</dbReference>
<dbReference type="PANTHER" id="PTHR46401">
    <property type="entry name" value="GLYCOSYLTRANSFERASE WBBK-RELATED"/>
    <property type="match status" value="1"/>
</dbReference>
<evidence type="ECO:0000313" key="4">
    <source>
        <dbReference type="Proteomes" id="UP000653797"/>
    </source>
</evidence>
<dbReference type="SUPFAM" id="SSF53756">
    <property type="entry name" value="UDP-Glycosyltransferase/glycogen phosphorylase"/>
    <property type="match status" value="1"/>
</dbReference>
<dbReference type="Proteomes" id="UP000653797">
    <property type="component" value="Unassembled WGS sequence"/>
</dbReference>
<dbReference type="CDD" id="cd03809">
    <property type="entry name" value="GT4_MtfB-like"/>
    <property type="match status" value="1"/>
</dbReference>
<dbReference type="Gene3D" id="3.40.50.2000">
    <property type="entry name" value="Glycogen Phosphorylase B"/>
    <property type="match status" value="2"/>
</dbReference>
<dbReference type="AlphaFoldDB" id="A0A927GD06"/>
<accession>A0A927GD06</accession>
<protein>
    <submittedName>
        <fullName evidence="3">Glycosyltransferase</fullName>
    </submittedName>
</protein>
<name>A0A927GD06_9BACT</name>
<reference evidence="3" key="1">
    <citation type="submission" date="2020-09" db="EMBL/GenBank/DDBJ databases">
        <authorList>
            <person name="Kim M.K."/>
        </authorList>
    </citation>
    <scope>NUCLEOTIDE SEQUENCE</scope>
    <source>
        <strain evidence="3">BT704</strain>
    </source>
</reference>
<dbReference type="Pfam" id="PF00534">
    <property type="entry name" value="Glycos_transf_1"/>
    <property type="match status" value="1"/>
</dbReference>
<sequence>MMSKDRFILIGNYEPDRQESMQRFSQMLQDGLLEAGYVVELWKPTVWLGKWSKSTLQGLGKWLGYIDKWILFPLQLRWRVQKYKKRKVYFHICDHSNAPYLPHLPHYQTGITCHDILAIRGALGHADAYCPASKTGKIFQNWIGGHLKKASILAADSKQTLVHLEEYIGKAITTADRWRVIHVGFNGNFYPLSTREADQLLTTNVPDLTKPYLLHVGSSLPRKNRNMLVETLALLTNEWRGVVCFAGQPVDQPLADRIKELGIEDRIITVVKPSHQLLLALYRNCEAFVFPSFSEGFGWPVIEAQACGVPVISSSIQPIPEVSGDGALLADPHQPVSFADAFRQLHQPGKREELIQLGYQNCERFKVADMIDAYLNLYGLTRLTPAVCS</sequence>
<dbReference type="GO" id="GO:0016757">
    <property type="term" value="F:glycosyltransferase activity"/>
    <property type="evidence" value="ECO:0007669"/>
    <property type="project" value="InterPro"/>
</dbReference>